<dbReference type="InterPro" id="IPR010021">
    <property type="entry name" value="PGPP1/Gep4"/>
</dbReference>
<dbReference type="PANTHER" id="PTHR19288:SF25">
    <property type="entry name" value="PHOSPHATIDYLGLYCEROPHOSPHATASE GEP4, MITOCHONDRIAL"/>
    <property type="match status" value="1"/>
</dbReference>
<dbReference type="RefSeq" id="XP_019037896.1">
    <property type="nucleotide sequence ID" value="XM_019181954.1"/>
</dbReference>
<dbReference type="GO" id="GO:0005759">
    <property type="term" value="C:mitochondrial matrix"/>
    <property type="evidence" value="ECO:0007669"/>
    <property type="project" value="EnsemblFungi"/>
</dbReference>
<dbReference type="InterPro" id="IPR023214">
    <property type="entry name" value="HAD_sf"/>
</dbReference>
<evidence type="ECO:0000313" key="1">
    <source>
        <dbReference type="EMBL" id="ODQ58689.1"/>
    </source>
</evidence>
<dbReference type="OrthoDB" id="198652at2759"/>
<sequence length="206" mass="23407">MNVSATLNVFRLFFTPSYSVPHLTVSSFDKIPIPLKFPNHQPNIRAIVLDKDNCFAKAHDDKVWPEYKEAWDKLRTTYPGASLLIVSNSAGTNDDKNHEQAKVIEERTGVTVLRHTTKKPGCHNEIMEYFKKNNIASGPEEVAVVGDRLFTDVLMANMMGAWSIWVRDGVVRSESLICKIERSVYSQFTQRSNPLLPPIPKFKTEK</sequence>
<dbReference type="STRING" id="683960.A0A1E3NZR8"/>
<dbReference type="GO" id="GO:0031314">
    <property type="term" value="C:extrinsic component of mitochondrial inner membrane"/>
    <property type="evidence" value="ECO:0007669"/>
    <property type="project" value="EnsemblFungi"/>
</dbReference>
<reference evidence="1 2" key="1">
    <citation type="journal article" date="2016" name="Proc. Natl. Acad. Sci. U.S.A.">
        <title>Comparative genomics of biotechnologically important yeasts.</title>
        <authorList>
            <person name="Riley R."/>
            <person name="Haridas S."/>
            <person name="Wolfe K.H."/>
            <person name="Lopes M.R."/>
            <person name="Hittinger C.T."/>
            <person name="Goeker M."/>
            <person name="Salamov A.A."/>
            <person name="Wisecaver J.H."/>
            <person name="Long T.M."/>
            <person name="Calvey C.H."/>
            <person name="Aerts A.L."/>
            <person name="Barry K.W."/>
            <person name="Choi C."/>
            <person name="Clum A."/>
            <person name="Coughlan A.Y."/>
            <person name="Deshpande S."/>
            <person name="Douglass A.P."/>
            <person name="Hanson S.J."/>
            <person name="Klenk H.-P."/>
            <person name="LaButti K.M."/>
            <person name="Lapidus A."/>
            <person name="Lindquist E.A."/>
            <person name="Lipzen A.M."/>
            <person name="Meier-Kolthoff J.P."/>
            <person name="Ohm R.A."/>
            <person name="Otillar R.P."/>
            <person name="Pangilinan J.L."/>
            <person name="Peng Y."/>
            <person name="Rokas A."/>
            <person name="Rosa C.A."/>
            <person name="Scheuner C."/>
            <person name="Sibirny A.A."/>
            <person name="Slot J.C."/>
            <person name="Stielow J.B."/>
            <person name="Sun H."/>
            <person name="Kurtzman C.P."/>
            <person name="Blackwell M."/>
            <person name="Grigoriev I.V."/>
            <person name="Jeffries T.W."/>
        </authorList>
    </citation>
    <scope>NUCLEOTIDE SEQUENCE [LARGE SCALE GENOMIC DNA]</scope>
    <source>
        <strain evidence="2">ATCC 58044 / CBS 1984 / NCYC 433 / NRRL Y-366-8</strain>
    </source>
</reference>
<dbReference type="InterPro" id="IPR027706">
    <property type="entry name" value="PGP_Pase"/>
</dbReference>
<dbReference type="InterPro" id="IPR006549">
    <property type="entry name" value="HAD-SF_hydro_IIIA"/>
</dbReference>
<dbReference type="Pfam" id="PF09419">
    <property type="entry name" value="PGP_phosphatase"/>
    <property type="match status" value="1"/>
</dbReference>
<dbReference type="GO" id="GO:0032049">
    <property type="term" value="P:cardiolipin biosynthetic process"/>
    <property type="evidence" value="ECO:0007669"/>
    <property type="project" value="EnsemblFungi"/>
</dbReference>
<proteinExistence type="predicted"/>
<dbReference type="AlphaFoldDB" id="A0A1E3NZR8"/>
<name>A0A1E3NZR8_WICAA</name>
<dbReference type="GeneID" id="30199200"/>
<dbReference type="GO" id="GO:0008962">
    <property type="term" value="F:phosphatidylglycerophosphatase activity"/>
    <property type="evidence" value="ECO:0007669"/>
    <property type="project" value="EnsemblFungi"/>
</dbReference>
<accession>A0A1E3NZR8</accession>
<evidence type="ECO:0000313" key="2">
    <source>
        <dbReference type="Proteomes" id="UP000094112"/>
    </source>
</evidence>
<dbReference type="InterPro" id="IPR036412">
    <property type="entry name" value="HAD-like_sf"/>
</dbReference>
<dbReference type="EMBL" id="KV454211">
    <property type="protein sequence ID" value="ODQ58689.1"/>
    <property type="molecule type" value="Genomic_DNA"/>
</dbReference>
<dbReference type="NCBIfam" id="TIGR01662">
    <property type="entry name" value="HAD-SF-IIIA"/>
    <property type="match status" value="1"/>
</dbReference>
<evidence type="ECO:0008006" key="3">
    <source>
        <dbReference type="Google" id="ProtNLM"/>
    </source>
</evidence>
<protein>
    <recommendedName>
        <fullName evidence="3">Phosphatidylglycerophosphatase GEP4, mitochondrial</fullName>
    </recommendedName>
</protein>
<dbReference type="PANTHER" id="PTHR19288">
    <property type="entry name" value="4-NITROPHENYLPHOSPHATASE-RELATED"/>
    <property type="match status" value="1"/>
</dbReference>
<keyword evidence="2" id="KW-1185">Reference proteome</keyword>
<organism evidence="1 2">
    <name type="scientific">Wickerhamomyces anomalus (strain ATCC 58044 / CBS 1984 / NCYC 433 / NRRL Y-366-8)</name>
    <name type="common">Yeast</name>
    <name type="synonym">Hansenula anomala</name>
    <dbReference type="NCBI Taxonomy" id="683960"/>
    <lineage>
        <taxon>Eukaryota</taxon>
        <taxon>Fungi</taxon>
        <taxon>Dikarya</taxon>
        <taxon>Ascomycota</taxon>
        <taxon>Saccharomycotina</taxon>
        <taxon>Saccharomycetes</taxon>
        <taxon>Phaffomycetales</taxon>
        <taxon>Wickerhamomycetaceae</taxon>
        <taxon>Wickerhamomyces</taxon>
    </lineage>
</organism>
<dbReference type="NCBIfam" id="TIGR01668">
    <property type="entry name" value="YqeG_hyp_ppase"/>
    <property type="match status" value="1"/>
</dbReference>
<dbReference type="SUPFAM" id="SSF56784">
    <property type="entry name" value="HAD-like"/>
    <property type="match status" value="1"/>
</dbReference>
<dbReference type="FunFam" id="3.40.50.1000:FF:000165">
    <property type="entry name" value="HAD superfamily phosphatase"/>
    <property type="match status" value="1"/>
</dbReference>
<gene>
    <name evidence="1" type="ORF">WICANDRAFT_32399</name>
</gene>
<dbReference type="Proteomes" id="UP000094112">
    <property type="component" value="Unassembled WGS sequence"/>
</dbReference>
<dbReference type="Gene3D" id="3.40.50.1000">
    <property type="entry name" value="HAD superfamily/HAD-like"/>
    <property type="match status" value="1"/>
</dbReference>